<dbReference type="AlphaFoldDB" id="A0A8S0ST57"/>
<feature type="compositionally biased region" description="Basic and acidic residues" evidence="1">
    <location>
        <begin position="32"/>
        <end position="48"/>
    </location>
</feature>
<dbReference type="EMBL" id="CACTIH010005509">
    <property type="protein sequence ID" value="CAA2995803.1"/>
    <property type="molecule type" value="Genomic_DNA"/>
</dbReference>
<sequence>MADLEKLLVEIAGRKRHSSPPSRRRRKVPLKKRLDPAERDNDRSSREVFDEDDDYDQERDSDDSVVSGLYKDEDDREKLSKLTELEQEMILEALQQREVTEI</sequence>
<feature type="region of interest" description="Disordered" evidence="1">
    <location>
        <begin position="12"/>
        <end position="76"/>
    </location>
</feature>
<gene>
    <name evidence="2" type="ORF">OLEA9_A039227</name>
</gene>
<feature type="compositionally biased region" description="Basic residues" evidence="1">
    <location>
        <begin position="14"/>
        <end position="31"/>
    </location>
</feature>
<name>A0A8S0ST57_OLEEU</name>
<evidence type="ECO:0000313" key="2">
    <source>
        <dbReference type="EMBL" id="CAA2995803.1"/>
    </source>
</evidence>
<evidence type="ECO:0000313" key="3">
    <source>
        <dbReference type="Proteomes" id="UP000594638"/>
    </source>
</evidence>
<protein>
    <submittedName>
        <fullName evidence="2">Uncharacterized protein</fullName>
    </submittedName>
</protein>
<comment type="caution">
    <text evidence="2">The sequence shown here is derived from an EMBL/GenBank/DDBJ whole genome shotgun (WGS) entry which is preliminary data.</text>
</comment>
<reference evidence="2 3" key="1">
    <citation type="submission" date="2019-12" db="EMBL/GenBank/DDBJ databases">
        <authorList>
            <person name="Alioto T."/>
            <person name="Alioto T."/>
            <person name="Gomez Garrido J."/>
        </authorList>
    </citation>
    <scope>NUCLEOTIDE SEQUENCE [LARGE SCALE GENOMIC DNA]</scope>
</reference>
<accession>A0A8S0ST57</accession>
<organism evidence="2 3">
    <name type="scientific">Olea europaea subsp. europaea</name>
    <dbReference type="NCBI Taxonomy" id="158383"/>
    <lineage>
        <taxon>Eukaryota</taxon>
        <taxon>Viridiplantae</taxon>
        <taxon>Streptophyta</taxon>
        <taxon>Embryophyta</taxon>
        <taxon>Tracheophyta</taxon>
        <taxon>Spermatophyta</taxon>
        <taxon>Magnoliopsida</taxon>
        <taxon>eudicotyledons</taxon>
        <taxon>Gunneridae</taxon>
        <taxon>Pentapetalae</taxon>
        <taxon>asterids</taxon>
        <taxon>lamiids</taxon>
        <taxon>Lamiales</taxon>
        <taxon>Oleaceae</taxon>
        <taxon>Oleeae</taxon>
        <taxon>Olea</taxon>
    </lineage>
</organism>
<dbReference type="Proteomes" id="UP000594638">
    <property type="component" value="Unassembled WGS sequence"/>
</dbReference>
<evidence type="ECO:0000256" key="1">
    <source>
        <dbReference type="SAM" id="MobiDB-lite"/>
    </source>
</evidence>
<feature type="compositionally biased region" description="Acidic residues" evidence="1">
    <location>
        <begin position="49"/>
        <end position="63"/>
    </location>
</feature>
<dbReference type="Gramene" id="OE9A039227T1">
    <property type="protein sequence ID" value="OE9A039227C1"/>
    <property type="gene ID" value="OE9A039227"/>
</dbReference>
<keyword evidence="3" id="KW-1185">Reference proteome</keyword>
<proteinExistence type="predicted"/>